<dbReference type="Pfam" id="PF24606">
    <property type="entry name" value="CEMIP_beta-hel"/>
    <property type="match status" value="1"/>
</dbReference>
<dbReference type="EMBL" id="LUCM01004690">
    <property type="protein sequence ID" value="KAA0193957.1"/>
    <property type="molecule type" value="Genomic_DNA"/>
</dbReference>
<dbReference type="InterPro" id="IPR055401">
    <property type="entry name" value="CEMIP_beta-hel_dom"/>
</dbReference>
<evidence type="ECO:0000313" key="4">
    <source>
        <dbReference type="Proteomes" id="UP000728185"/>
    </source>
</evidence>
<gene>
    <name evidence="3" type="ORF">FBUS_02651</name>
</gene>
<dbReference type="InterPro" id="IPR012334">
    <property type="entry name" value="Pectin_lyas_fold"/>
</dbReference>
<organism evidence="3 4">
    <name type="scientific">Fasciolopsis buskii</name>
    <dbReference type="NCBI Taxonomy" id="27845"/>
    <lineage>
        <taxon>Eukaryota</taxon>
        <taxon>Metazoa</taxon>
        <taxon>Spiralia</taxon>
        <taxon>Lophotrochozoa</taxon>
        <taxon>Platyhelminthes</taxon>
        <taxon>Trematoda</taxon>
        <taxon>Digenea</taxon>
        <taxon>Plagiorchiida</taxon>
        <taxon>Echinostomata</taxon>
        <taxon>Echinostomatoidea</taxon>
        <taxon>Fasciolidae</taxon>
        <taxon>Fasciolopsis</taxon>
    </lineage>
</organism>
<evidence type="ECO:0000313" key="3">
    <source>
        <dbReference type="EMBL" id="KAA0193957.1"/>
    </source>
</evidence>
<comment type="caution">
    <text evidence="3">The sequence shown here is derived from an EMBL/GenBank/DDBJ whole genome shotgun (WGS) entry which is preliminary data.</text>
</comment>
<accession>A0A8E0RYA0</accession>
<name>A0A8E0RYA0_9TREM</name>
<keyword evidence="1" id="KW-0732">Signal</keyword>
<sequence length="104" mass="11179">MPRTIFLSSYVKGSSIHNTFNRGVNINNTDGVLIEDNVIHDVLGADLVLQGGLDESDTTQHSLIVNVKNRCLGDPVPAAAIWMSQLNTTVRSNVVAGGTNVGFW</sequence>
<keyword evidence="4" id="KW-1185">Reference proteome</keyword>
<proteinExistence type="predicted"/>
<dbReference type="InterPro" id="IPR052387">
    <property type="entry name" value="Fibrocystin"/>
</dbReference>
<feature type="domain" description="CEMIP beta-helix" evidence="2">
    <location>
        <begin position="8"/>
        <end position="70"/>
    </location>
</feature>
<reference evidence="3" key="1">
    <citation type="submission" date="2019-05" db="EMBL/GenBank/DDBJ databases">
        <title>Annotation for the trematode Fasciolopsis buski.</title>
        <authorList>
            <person name="Choi Y.-J."/>
        </authorList>
    </citation>
    <scope>NUCLEOTIDE SEQUENCE</scope>
    <source>
        <strain evidence="3">HT</strain>
        <tissue evidence="3">Whole worm</tissue>
    </source>
</reference>
<dbReference type="PANTHER" id="PTHR46769">
    <property type="entry name" value="POLYCYSTIC KIDNEY AND HEPATIC DISEASE 1 (AUTOSOMAL RECESSIVE)-LIKE 1"/>
    <property type="match status" value="1"/>
</dbReference>
<evidence type="ECO:0000256" key="1">
    <source>
        <dbReference type="ARBA" id="ARBA00022729"/>
    </source>
</evidence>
<protein>
    <recommendedName>
        <fullName evidence="2">CEMIP beta-helix domain-containing protein</fullName>
    </recommendedName>
</protein>
<dbReference type="Proteomes" id="UP000728185">
    <property type="component" value="Unassembled WGS sequence"/>
</dbReference>
<dbReference type="OrthoDB" id="120976at2759"/>
<dbReference type="Gene3D" id="2.160.20.10">
    <property type="entry name" value="Single-stranded right-handed beta-helix, Pectin lyase-like"/>
    <property type="match status" value="1"/>
</dbReference>
<dbReference type="AlphaFoldDB" id="A0A8E0RYA0"/>
<dbReference type="SUPFAM" id="SSF51126">
    <property type="entry name" value="Pectin lyase-like"/>
    <property type="match status" value="1"/>
</dbReference>
<dbReference type="InterPro" id="IPR011050">
    <property type="entry name" value="Pectin_lyase_fold/virulence"/>
</dbReference>
<evidence type="ECO:0000259" key="2">
    <source>
        <dbReference type="Pfam" id="PF24606"/>
    </source>
</evidence>
<dbReference type="PANTHER" id="PTHR46769:SF2">
    <property type="entry name" value="FIBROCYSTIN-L ISOFORM 2 PRECURSOR-RELATED"/>
    <property type="match status" value="1"/>
</dbReference>